<feature type="signal peptide" evidence="2">
    <location>
        <begin position="1"/>
        <end position="35"/>
    </location>
</feature>
<dbReference type="Gene3D" id="1.20.1270.90">
    <property type="entry name" value="AF1782-like"/>
    <property type="match status" value="1"/>
</dbReference>
<evidence type="ECO:0000259" key="4">
    <source>
        <dbReference type="Pfam" id="PF13229"/>
    </source>
</evidence>
<dbReference type="SUPFAM" id="SSF49384">
    <property type="entry name" value="Carbohydrate-binding domain"/>
    <property type="match status" value="1"/>
</dbReference>
<feature type="domain" description="Right handed beta helix" evidence="4">
    <location>
        <begin position="295"/>
        <end position="416"/>
    </location>
</feature>
<organism evidence="5 6">
    <name type="scientific">Paenibacillus pectinilyticus</name>
    <dbReference type="NCBI Taxonomy" id="512399"/>
    <lineage>
        <taxon>Bacteria</taxon>
        <taxon>Bacillati</taxon>
        <taxon>Bacillota</taxon>
        <taxon>Bacilli</taxon>
        <taxon>Bacillales</taxon>
        <taxon>Paenibacillaceae</taxon>
        <taxon>Paenibacillus</taxon>
    </lineage>
</organism>
<name>A0A1C1A4D2_9BACL</name>
<protein>
    <recommendedName>
        <fullName evidence="1">Probable pectate lyase C</fullName>
    </recommendedName>
</protein>
<dbReference type="SUPFAM" id="SSF51126">
    <property type="entry name" value="Pectin lyase-like"/>
    <property type="match status" value="2"/>
</dbReference>
<dbReference type="PROSITE" id="PS00018">
    <property type="entry name" value="EF_HAND_1"/>
    <property type="match status" value="1"/>
</dbReference>
<dbReference type="GO" id="GO:0030246">
    <property type="term" value="F:carbohydrate binding"/>
    <property type="evidence" value="ECO:0007669"/>
    <property type="project" value="InterPro"/>
</dbReference>
<dbReference type="InterPro" id="IPR008965">
    <property type="entry name" value="CBM2/CBM3_carb-bd_dom_sf"/>
</dbReference>
<dbReference type="Pfam" id="PF13620">
    <property type="entry name" value="CarboxypepD_reg"/>
    <property type="match status" value="3"/>
</dbReference>
<feature type="domain" description="Cadherin-like beta-sandwich-like" evidence="3">
    <location>
        <begin position="1090"/>
        <end position="1180"/>
    </location>
</feature>
<dbReference type="InterPro" id="IPR018247">
    <property type="entry name" value="EF_Hand_1_Ca_BS"/>
</dbReference>
<dbReference type="EMBL" id="LYPC01000014">
    <property type="protein sequence ID" value="OCT15398.1"/>
    <property type="molecule type" value="Genomic_DNA"/>
</dbReference>
<evidence type="ECO:0000256" key="1">
    <source>
        <dbReference type="ARBA" id="ARBA00016512"/>
    </source>
</evidence>
<gene>
    <name evidence="5" type="ORF">A8709_15060</name>
</gene>
<dbReference type="Proteomes" id="UP000093309">
    <property type="component" value="Unassembled WGS sequence"/>
</dbReference>
<comment type="caution">
    <text evidence="5">The sequence shown here is derived from an EMBL/GenBank/DDBJ whole genome shotgun (WGS) entry which is preliminary data.</text>
</comment>
<feature type="chain" id="PRO_5008649866" description="Probable pectate lyase C" evidence="2">
    <location>
        <begin position="36"/>
        <end position="1639"/>
    </location>
</feature>
<dbReference type="Pfam" id="PF13229">
    <property type="entry name" value="Beta_helix"/>
    <property type="match status" value="1"/>
</dbReference>
<dbReference type="InterPro" id="IPR039448">
    <property type="entry name" value="Beta_helix"/>
</dbReference>
<evidence type="ECO:0000259" key="3">
    <source>
        <dbReference type="Pfam" id="PF12733"/>
    </source>
</evidence>
<keyword evidence="6" id="KW-1185">Reference proteome</keyword>
<dbReference type="SMART" id="SM00710">
    <property type="entry name" value="PbH1"/>
    <property type="match status" value="8"/>
</dbReference>
<reference evidence="6" key="1">
    <citation type="submission" date="2016-05" db="EMBL/GenBank/DDBJ databases">
        <title>Paenibacillus oryzae. sp. nov., isolated from the rice root.</title>
        <authorList>
            <person name="Zhang J."/>
            <person name="Zhang X."/>
        </authorList>
    </citation>
    <scope>NUCLEOTIDE SEQUENCE [LARGE SCALE GENOMIC DNA]</scope>
    <source>
        <strain evidence="6">KCTC13222</strain>
    </source>
</reference>
<dbReference type="InterPro" id="IPR012334">
    <property type="entry name" value="Pectin_lyas_fold"/>
</dbReference>
<dbReference type="RefSeq" id="WP_065852309.1">
    <property type="nucleotide sequence ID" value="NZ_LYPC01000014.1"/>
</dbReference>
<dbReference type="Pfam" id="PF12733">
    <property type="entry name" value="Cadherin-like"/>
    <property type="match status" value="2"/>
</dbReference>
<dbReference type="InterPro" id="IPR006626">
    <property type="entry name" value="PbH1"/>
</dbReference>
<dbReference type="STRING" id="512399.A8709_15060"/>
<dbReference type="InterPro" id="IPR008969">
    <property type="entry name" value="CarboxyPept-like_regulatory"/>
</dbReference>
<dbReference type="InterPro" id="IPR036439">
    <property type="entry name" value="Dockerin_dom_sf"/>
</dbReference>
<evidence type="ECO:0000313" key="5">
    <source>
        <dbReference type="EMBL" id="OCT15398.1"/>
    </source>
</evidence>
<proteinExistence type="predicted"/>
<sequence>MLVSKIRLKWSSLLLAVVLVLSSVSAILPVSHVQAAQGTGTTYYVDSQGGSDSNDGKSSGAAWKSLTIVNQTTFQPGDRILFKAGSEWKGQQLYPKGSGESGNPIVIDIYGGATPKPKFSGAAAIDSVVNFENQQYWEINNLEITNTAAGAPADPSKLADLRGIHVAGRDAGVLKHFYLKNLFIHDITGWDWWIGGSSASDVPGSGFAHGTGWDASKRTGGILFETLQPGANPVPTKFDDVIIENSVFQDNSFGGIIFKQYENGVNWASRDDGKGHSSPSDSLGQWYDPQWVPHTNITIRNNYFSQYNSDFACDTIYLTSVQNALVEHNVSAGAGTSAIEMYYADNVTVQYNEIYDTTAKAGGADSNAIDPDKESTNILIQYNYIHDTGDGILLCGFTFGTATVRYNILKDAAPAKRFLNPHGDKGTQLVYNNIFYNTRAGTDVTFVNSSGGSAYLNDSDYFVKLYNNIFYNAAGGALKTVTIASGTGTTYDNNVYYGQNVAAPNGDAHAVLGDPKFAGPAPTTKGNATTGPILDMDVFRLLSGSSAIGNGLDGVGMNLSNSTMTFTDNGGKDFAGQALYNGKPDIGAFEYYGALNSGTEAITGVVKDAGGALISGADVSVTVGGTKYSAVSNTTGFYSILNVPVGTNYTVTASKTFYYDGTVNNVSVVAGDTTSGVHVTMISTNPTGAISGTVKDTSTPSSPPVVAGANVSISDNTNTVVATAVTDASGNFTVSNLAAKSGYSVTVAKQGYQPWTVTTLTNVPIAVTAGTTTSIGTVYLSPGKPIYVVNDNFDSYNVGSAPTGWTATTNVAGASIGVAANPSASDKSVWISQPTKGSGSSQKTVLSKPLNNLKGIVSIEYAISKSNTSDYFTVPAVNGNSTSNIAVTVGMDSTGILYKDGGSSGVAHVIQAYTVGTWYNFKIILNTITKKFDLYINNVKKLDQAAFRFTDSTTDYLTGVDFTAAYNVTGSVYLNNFRISSGIAYPVNDTDLTSLTVSQGALTQVDKTHYYLNVPNYVNQLTLTPTADSIFAKSISVNGSPVASGQASQSIPLSDGDNAIPVVVTAEDGTTTGTYTVTVNRTPTEIDATLKNLTVSSGTLSPAFTTDTTSYTVSVPYSVDQLNITPVTSAPGATLMLNDVEISNGLARNVALAEGVNTFVINVNSVDGTNNQDYSVTATRAPNPNGRFQGVVKDTLGNPVSGVAVSVTGNGQVYTSTTNALGAYNFSDIVPGAGYTITASKTGYNDANVTGFSAVAGTTTAVGDILLTLASQPPQLTTVTVSGTISALTAGSTGYDVSNLTVRGKDQYNAQFDLSAMPITWSLASGGASAVLSGSILTPMSVGTGTITATVNGVTSNPVGFAIVAASPTNTTSYQLTGPASVETGESLELTYGLTNVIDSVYAKSVTVNYDPTVLEYVNVSPLLNGFTVIGSSTAPGKVKIIEASTGSTSPVMGTVNLLSLSFRALNPSVSTNVYMTGVVIGDQYGNEQTLSTGTDLWLAVVQPVQVDKTSLSAVLGEAASAVANAKEIQPNGPNFGAYPSSAIEAIHAAILAANTVYGQTSATQSQVDDAKSALSLALTVFLAAANQSVSIGDLAVIARNYHAASSDVNWPSLRNYDLNKDGKLDIYDLVAMAQRILN</sequence>
<dbReference type="SUPFAM" id="SSF49464">
    <property type="entry name" value="Carboxypeptidase regulatory domain-like"/>
    <property type="match status" value="2"/>
</dbReference>
<evidence type="ECO:0000256" key="2">
    <source>
        <dbReference type="SAM" id="SignalP"/>
    </source>
</evidence>
<dbReference type="SUPFAM" id="SSF63446">
    <property type="entry name" value="Type I dockerin domain"/>
    <property type="match status" value="1"/>
</dbReference>
<dbReference type="OrthoDB" id="3333873at2"/>
<accession>A0A1C1A4D2</accession>
<dbReference type="InterPro" id="IPR025883">
    <property type="entry name" value="Cadherin-like_domain"/>
</dbReference>
<keyword evidence="2" id="KW-0732">Signal</keyword>
<dbReference type="Gene3D" id="1.10.1330.10">
    <property type="entry name" value="Dockerin domain"/>
    <property type="match status" value="1"/>
</dbReference>
<dbReference type="CDD" id="cd08547">
    <property type="entry name" value="Type_II_cohesin"/>
    <property type="match status" value="1"/>
</dbReference>
<dbReference type="Gene3D" id="2.160.20.10">
    <property type="entry name" value="Single-stranded right-handed beta-helix, Pectin lyase-like"/>
    <property type="match status" value="1"/>
</dbReference>
<dbReference type="InterPro" id="IPR011050">
    <property type="entry name" value="Pectin_lyase_fold/virulence"/>
</dbReference>
<evidence type="ECO:0000313" key="6">
    <source>
        <dbReference type="Proteomes" id="UP000093309"/>
    </source>
</evidence>
<dbReference type="GO" id="GO:0000272">
    <property type="term" value="P:polysaccharide catabolic process"/>
    <property type="evidence" value="ECO:0007669"/>
    <property type="project" value="InterPro"/>
</dbReference>
<dbReference type="Gene3D" id="2.60.40.680">
    <property type="match status" value="1"/>
</dbReference>
<feature type="domain" description="Cadherin-like beta-sandwich-like" evidence="3">
    <location>
        <begin position="993"/>
        <end position="1081"/>
    </location>
</feature>
<dbReference type="SUPFAM" id="SSF49478">
    <property type="entry name" value="Cna protein B-type domain"/>
    <property type="match status" value="1"/>
</dbReference>
<dbReference type="Gene3D" id="2.60.40.1120">
    <property type="entry name" value="Carboxypeptidase-like, regulatory domain"/>
    <property type="match status" value="3"/>
</dbReference>